<protein>
    <submittedName>
        <fullName evidence="2">Uncharacterized protein</fullName>
    </submittedName>
</protein>
<comment type="caution">
    <text evidence="2">The sequence shown here is derived from an EMBL/GenBank/DDBJ whole genome shotgun (WGS) entry which is preliminary data.</text>
</comment>
<gene>
    <name evidence="2" type="ORF">CEXT_14231</name>
</gene>
<proteinExistence type="predicted"/>
<dbReference type="EMBL" id="BPLR01019747">
    <property type="protein sequence ID" value="GIX71368.1"/>
    <property type="molecule type" value="Genomic_DNA"/>
</dbReference>
<dbReference type="Proteomes" id="UP001054945">
    <property type="component" value="Unassembled WGS sequence"/>
</dbReference>
<reference evidence="2 3" key="1">
    <citation type="submission" date="2021-06" db="EMBL/GenBank/DDBJ databases">
        <title>Caerostris extrusa draft genome.</title>
        <authorList>
            <person name="Kono N."/>
            <person name="Arakawa K."/>
        </authorList>
    </citation>
    <scope>NUCLEOTIDE SEQUENCE [LARGE SCALE GENOMIC DNA]</scope>
</reference>
<name>A0AAV4MG43_CAEEX</name>
<feature type="region of interest" description="Disordered" evidence="1">
    <location>
        <begin position="86"/>
        <end position="105"/>
    </location>
</feature>
<evidence type="ECO:0000313" key="3">
    <source>
        <dbReference type="Proteomes" id="UP001054945"/>
    </source>
</evidence>
<feature type="compositionally biased region" description="Basic residues" evidence="1">
    <location>
        <begin position="94"/>
        <end position="105"/>
    </location>
</feature>
<dbReference type="AlphaFoldDB" id="A0AAV4MG43"/>
<evidence type="ECO:0000256" key="1">
    <source>
        <dbReference type="SAM" id="MobiDB-lite"/>
    </source>
</evidence>
<accession>A0AAV4MG43</accession>
<keyword evidence="3" id="KW-1185">Reference proteome</keyword>
<sequence length="105" mass="11662">MGPIQSKLFRYQKHLEALLRGTNTEDKYPCCVGKISINRVCYDKTVGVDQTISFLLSPSDITEIINLALPIGSKIKADVHSMNYPLPNASPHLPRGKSQKKLPVL</sequence>
<organism evidence="2 3">
    <name type="scientific">Caerostris extrusa</name>
    <name type="common">Bark spider</name>
    <name type="synonym">Caerostris bankana</name>
    <dbReference type="NCBI Taxonomy" id="172846"/>
    <lineage>
        <taxon>Eukaryota</taxon>
        <taxon>Metazoa</taxon>
        <taxon>Ecdysozoa</taxon>
        <taxon>Arthropoda</taxon>
        <taxon>Chelicerata</taxon>
        <taxon>Arachnida</taxon>
        <taxon>Araneae</taxon>
        <taxon>Araneomorphae</taxon>
        <taxon>Entelegynae</taxon>
        <taxon>Araneoidea</taxon>
        <taxon>Araneidae</taxon>
        <taxon>Caerostris</taxon>
    </lineage>
</organism>
<evidence type="ECO:0000313" key="2">
    <source>
        <dbReference type="EMBL" id="GIX71368.1"/>
    </source>
</evidence>